<dbReference type="PANTHER" id="PTHR11654">
    <property type="entry name" value="OLIGOPEPTIDE TRANSPORTER-RELATED"/>
    <property type="match status" value="1"/>
</dbReference>
<dbReference type="OrthoDB" id="8904098at2759"/>
<keyword evidence="8" id="KW-1185">Reference proteome</keyword>
<reference evidence="7" key="1">
    <citation type="submission" date="2021-03" db="EMBL/GenBank/DDBJ databases">
        <authorList>
            <person name="Tagirdzhanova G."/>
        </authorList>
    </citation>
    <scope>NUCLEOTIDE SEQUENCE</scope>
</reference>
<gene>
    <name evidence="7" type="ORF">IMSHALPRED_006776</name>
</gene>
<evidence type="ECO:0000313" key="8">
    <source>
        <dbReference type="Proteomes" id="UP000664534"/>
    </source>
</evidence>
<dbReference type="Gene3D" id="1.20.1250.20">
    <property type="entry name" value="MFS general substrate transporter like domains"/>
    <property type="match status" value="1"/>
</dbReference>
<dbReference type="AlphaFoldDB" id="A0A8H3ISF1"/>
<dbReference type="EMBL" id="CAJPDT010000040">
    <property type="protein sequence ID" value="CAF9925745.1"/>
    <property type="molecule type" value="Genomic_DNA"/>
</dbReference>
<evidence type="ECO:0000256" key="6">
    <source>
        <dbReference type="SAM" id="Phobius"/>
    </source>
</evidence>
<evidence type="ECO:0000256" key="5">
    <source>
        <dbReference type="ARBA" id="ARBA00023136"/>
    </source>
</evidence>
<keyword evidence="4 6" id="KW-1133">Transmembrane helix</keyword>
<keyword evidence="3 6" id="KW-0812">Transmembrane</keyword>
<proteinExistence type="inferred from homology"/>
<evidence type="ECO:0000313" key="7">
    <source>
        <dbReference type="EMBL" id="CAF9925745.1"/>
    </source>
</evidence>
<dbReference type="InterPro" id="IPR036259">
    <property type="entry name" value="MFS_trans_sf"/>
</dbReference>
<evidence type="ECO:0000256" key="3">
    <source>
        <dbReference type="ARBA" id="ARBA00022692"/>
    </source>
</evidence>
<comment type="subcellular location">
    <subcellularLocation>
        <location evidence="1">Membrane</location>
        <topology evidence="1">Multi-pass membrane protein</topology>
    </subcellularLocation>
</comment>
<evidence type="ECO:0000256" key="4">
    <source>
        <dbReference type="ARBA" id="ARBA00022989"/>
    </source>
</evidence>
<protein>
    <recommendedName>
        <fullName evidence="9">Oligopeptide transporter</fullName>
    </recommendedName>
</protein>
<feature type="transmembrane region" description="Helical" evidence="6">
    <location>
        <begin position="52"/>
        <end position="71"/>
    </location>
</feature>
<organism evidence="7 8">
    <name type="scientific">Imshaugia aleurites</name>
    <dbReference type="NCBI Taxonomy" id="172621"/>
    <lineage>
        <taxon>Eukaryota</taxon>
        <taxon>Fungi</taxon>
        <taxon>Dikarya</taxon>
        <taxon>Ascomycota</taxon>
        <taxon>Pezizomycotina</taxon>
        <taxon>Lecanoromycetes</taxon>
        <taxon>OSLEUM clade</taxon>
        <taxon>Lecanoromycetidae</taxon>
        <taxon>Lecanorales</taxon>
        <taxon>Lecanorineae</taxon>
        <taxon>Parmeliaceae</taxon>
        <taxon>Imshaugia</taxon>
    </lineage>
</organism>
<dbReference type="Proteomes" id="UP000664534">
    <property type="component" value="Unassembled WGS sequence"/>
</dbReference>
<evidence type="ECO:0008006" key="9">
    <source>
        <dbReference type="Google" id="ProtNLM"/>
    </source>
</evidence>
<keyword evidence="5 6" id="KW-0472">Membrane</keyword>
<sequence>MAWGFVTAALSLIAACVTQYYIYKIGPCGKYPSETTYSGCAPINVWIQTIPYLLIAFSEIFASITGLEYAFTKAPMNMRSVVTAVILFMSAISYAIGKAFVSVSADPLLVWNYMIIAILGAIGGAAFWLALRKPEVAEDKSNFIPESSFKGRQMSHGGQAA</sequence>
<accession>A0A8H3ISF1</accession>
<feature type="transmembrane region" description="Helical" evidence="6">
    <location>
        <begin position="109"/>
        <end position="131"/>
    </location>
</feature>
<dbReference type="GO" id="GO:0022857">
    <property type="term" value="F:transmembrane transporter activity"/>
    <property type="evidence" value="ECO:0007669"/>
    <property type="project" value="InterPro"/>
</dbReference>
<dbReference type="Pfam" id="PF00854">
    <property type="entry name" value="PTR2"/>
    <property type="match status" value="1"/>
</dbReference>
<dbReference type="SUPFAM" id="SSF103473">
    <property type="entry name" value="MFS general substrate transporter"/>
    <property type="match status" value="1"/>
</dbReference>
<name>A0A8H3ISF1_9LECA</name>
<dbReference type="InterPro" id="IPR000109">
    <property type="entry name" value="POT_fam"/>
</dbReference>
<dbReference type="GO" id="GO:0016020">
    <property type="term" value="C:membrane"/>
    <property type="evidence" value="ECO:0007669"/>
    <property type="project" value="UniProtKB-SubCell"/>
</dbReference>
<comment type="similarity">
    <text evidence="2">Belongs to the major facilitator superfamily. Proton-dependent oligopeptide transporter (POT/PTR) (TC 2.A.17) family.</text>
</comment>
<comment type="caution">
    <text evidence="7">The sequence shown here is derived from an EMBL/GenBank/DDBJ whole genome shotgun (WGS) entry which is preliminary data.</text>
</comment>
<evidence type="ECO:0000256" key="2">
    <source>
        <dbReference type="ARBA" id="ARBA00005982"/>
    </source>
</evidence>
<feature type="transmembrane region" description="Helical" evidence="6">
    <location>
        <begin position="78"/>
        <end position="97"/>
    </location>
</feature>
<evidence type="ECO:0000256" key="1">
    <source>
        <dbReference type="ARBA" id="ARBA00004141"/>
    </source>
</evidence>